<keyword evidence="2" id="KW-1003">Cell membrane</keyword>
<evidence type="ECO:0000313" key="8">
    <source>
        <dbReference type="Proteomes" id="UP000003416"/>
    </source>
</evidence>
<comment type="subcellular location">
    <subcellularLocation>
        <location evidence="1">Cell membrane</location>
        <topology evidence="1">Multi-pass membrane protein</topology>
    </subcellularLocation>
</comment>
<organism evidence="7 8">
    <name type="scientific">Bacteroides fluxus YIT 12057</name>
    <dbReference type="NCBI Taxonomy" id="763034"/>
    <lineage>
        <taxon>Bacteria</taxon>
        <taxon>Pseudomonadati</taxon>
        <taxon>Bacteroidota</taxon>
        <taxon>Bacteroidia</taxon>
        <taxon>Bacteroidales</taxon>
        <taxon>Bacteroidaceae</taxon>
        <taxon>Bacteroides</taxon>
    </lineage>
</organism>
<protein>
    <submittedName>
        <fullName evidence="7">Polysaccharide biosynthesis protein</fullName>
    </submittedName>
</protein>
<feature type="transmembrane region" description="Helical" evidence="6">
    <location>
        <begin position="337"/>
        <end position="356"/>
    </location>
</feature>
<feature type="transmembrane region" description="Helical" evidence="6">
    <location>
        <begin position="181"/>
        <end position="200"/>
    </location>
</feature>
<proteinExistence type="predicted"/>
<evidence type="ECO:0000256" key="2">
    <source>
        <dbReference type="ARBA" id="ARBA00022475"/>
    </source>
</evidence>
<feature type="transmembrane region" description="Helical" evidence="6">
    <location>
        <begin position="256"/>
        <end position="276"/>
    </location>
</feature>
<feature type="transmembrane region" description="Helical" evidence="6">
    <location>
        <begin position="212"/>
        <end position="235"/>
    </location>
</feature>
<comment type="caution">
    <text evidence="7">The sequence shown here is derived from an EMBL/GenBank/DDBJ whole genome shotgun (WGS) entry which is preliminary data.</text>
</comment>
<feature type="transmembrane region" description="Helical" evidence="6">
    <location>
        <begin position="107"/>
        <end position="132"/>
    </location>
</feature>
<feature type="transmembrane region" description="Helical" evidence="6">
    <location>
        <begin position="152"/>
        <end position="174"/>
    </location>
</feature>
<evidence type="ECO:0000313" key="7">
    <source>
        <dbReference type="EMBL" id="EGF51613.1"/>
    </source>
</evidence>
<keyword evidence="4 6" id="KW-1133">Transmembrane helix</keyword>
<feature type="transmembrane region" description="Helical" evidence="6">
    <location>
        <begin position="368"/>
        <end position="387"/>
    </location>
</feature>
<keyword evidence="8" id="KW-1185">Reference proteome</keyword>
<feature type="transmembrane region" description="Helical" evidence="6">
    <location>
        <begin position="34"/>
        <end position="52"/>
    </location>
</feature>
<dbReference type="InterPro" id="IPR050833">
    <property type="entry name" value="Poly_Biosynth_Transport"/>
</dbReference>
<dbReference type="PANTHER" id="PTHR30250">
    <property type="entry name" value="PST FAMILY PREDICTED COLANIC ACID TRANSPORTER"/>
    <property type="match status" value="1"/>
</dbReference>
<gene>
    <name evidence="7" type="ORF">HMPREF9446_03529</name>
</gene>
<dbReference type="HOGENOM" id="CLU_044954_1_0_10"/>
<dbReference type="STRING" id="763034.HMPREF9446_03529"/>
<reference evidence="7 8" key="1">
    <citation type="submission" date="2011-02" db="EMBL/GenBank/DDBJ databases">
        <authorList>
            <person name="Weinstock G."/>
            <person name="Sodergren E."/>
            <person name="Clifton S."/>
            <person name="Fulton L."/>
            <person name="Fulton B."/>
            <person name="Courtney L."/>
            <person name="Fronick C."/>
            <person name="Harrison M."/>
            <person name="Strong C."/>
            <person name="Farmer C."/>
            <person name="Delahaunty K."/>
            <person name="Markovic C."/>
            <person name="Hall O."/>
            <person name="Minx P."/>
            <person name="Tomlinson C."/>
            <person name="Mitreva M."/>
            <person name="Hou S."/>
            <person name="Chen J."/>
            <person name="Wollam A."/>
            <person name="Pepin K.H."/>
            <person name="Johnson M."/>
            <person name="Bhonagiri V."/>
            <person name="Zhang X."/>
            <person name="Suruliraj S."/>
            <person name="Warren W."/>
            <person name="Chinwalla A."/>
            <person name="Mardis E.R."/>
            <person name="Wilson R.K."/>
        </authorList>
    </citation>
    <scope>NUCLEOTIDE SEQUENCE [LARGE SCALE GENOMIC DNA]</scope>
    <source>
        <strain evidence="7 8">YIT 12057</strain>
    </source>
</reference>
<evidence type="ECO:0000256" key="3">
    <source>
        <dbReference type="ARBA" id="ARBA00022692"/>
    </source>
</evidence>
<dbReference type="CDD" id="cd12082">
    <property type="entry name" value="MATE_like"/>
    <property type="match status" value="1"/>
</dbReference>
<dbReference type="GO" id="GO:0005886">
    <property type="term" value="C:plasma membrane"/>
    <property type="evidence" value="ECO:0007669"/>
    <property type="project" value="UniProtKB-SubCell"/>
</dbReference>
<name>F3PXN1_9BACE</name>
<feature type="transmembrane region" description="Helical" evidence="6">
    <location>
        <begin position="296"/>
        <end position="316"/>
    </location>
</feature>
<sequence length="460" mass="51808">MDYIKKKLFNFLPVLARNKFENSSERTRELIKNVGLSLAMKCATVFASFLLVPMTINYVNPTQYGIWLTLSSIITWIYFFDLGLGNGFRNRFAEAKAKGDILLARQLVSTTYFAIGMIVVPVCALALLANVYIDWAGILKVPTGYQEELQKIFAIVLTFTCMNMVANIFSSLLAADQKTGYAAVISAIGQYLSLLVIFILTHVSEGSLMNLALFYSGIPCLVMIAASVVMYKSYYKKYRPSFYLIKFRLIQDILKLGSHFFIIYICLIAIFQVINVVISREIGAVGVTQYNITNRYFGIMLMLLNMIVVPLWSSFTDAYARKDFSWMKSMALRMQKCWMISAGMGLLLLLLSPLFYRIWIGDSVEMPAAISIAMFFLVVCQSLGSIFMHMINGLGTIRIQMITYILFALLAWPLFTVSARMFGLVGIIAIPCTVYFVQGLLGKIQLGKIINQKATGIWLK</sequence>
<accession>F3PXN1</accession>
<feature type="transmembrane region" description="Helical" evidence="6">
    <location>
        <begin position="64"/>
        <end position="86"/>
    </location>
</feature>
<evidence type="ECO:0000256" key="1">
    <source>
        <dbReference type="ARBA" id="ARBA00004651"/>
    </source>
</evidence>
<dbReference type="EMBL" id="AFBN01000099">
    <property type="protein sequence ID" value="EGF51613.1"/>
    <property type="molecule type" value="Genomic_DNA"/>
</dbReference>
<feature type="transmembrane region" description="Helical" evidence="6">
    <location>
        <begin position="399"/>
        <end position="415"/>
    </location>
</feature>
<feature type="transmembrane region" description="Helical" evidence="6">
    <location>
        <begin position="421"/>
        <end position="441"/>
    </location>
</feature>
<dbReference type="Proteomes" id="UP000003416">
    <property type="component" value="Unassembled WGS sequence"/>
</dbReference>
<evidence type="ECO:0000256" key="5">
    <source>
        <dbReference type="ARBA" id="ARBA00023136"/>
    </source>
</evidence>
<evidence type="ECO:0000256" key="6">
    <source>
        <dbReference type="SAM" id="Phobius"/>
    </source>
</evidence>
<keyword evidence="5 6" id="KW-0472">Membrane</keyword>
<dbReference type="PANTHER" id="PTHR30250:SF26">
    <property type="entry name" value="PSMA PROTEIN"/>
    <property type="match status" value="1"/>
</dbReference>
<dbReference type="InterPro" id="IPR002797">
    <property type="entry name" value="Polysacc_synth"/>
</dbReference>
<dbReference type="AlphaFoldDB" id="F3PXN1"/>
<dbReference type="Pfam" id="PF01943">
    <property type="entry name" value="Polysacc_synt"/>
    <property type="match status" value="1"/>
</dbReference>
<keyword evidence="3 6" id="KW-0812">Transmembrane</keyword>
<dbReference type="eggNOG" id="COG2244">
    <property type="taxonomic scope" value="Bacteria"/>
</dbReference>
<evidence type="ECO:0000256" key="4">
    <source>
        <dbReference type="ARBA" id="ARBA00022989"/>
    </source>
</evidence>